<proteinExistence type="predicted"/>
<organism evidence="7 8">
    <name type="scientific">Rosistilla oblonga</name>
    <dbReference type="NCBI Taxonomy" id="2527990"/>
    <lineage>
        <taxon>Bacteria</taxon>
        <taxon>Pseudomonadati</taxon>
        <taxon>Planctomycetota</taxon>
        <taxon>Planctomycetia</taxon>
        <taxon>Pirellulales</taxon>
        <taxon>Pirellulaceae</taxon>
        <taxon>Rosistilla</taxon>
    </lineage>
</organism>
<evidence type="ECO:0000256" key="3">
    <source>
        <dbReference type="ARBA" id="ARBA00023004"/>
    </source>
</evidence>
<dbReference type="AlphaFoldDB" id="A0A518IYJ0"/>
<dbReference type="PROSITE" id="PS51007">
    <property type="entry name" value="CYTC"/>
    <property type="match status" value="2"/>
</dbReference>
<keyword evidence="5" id="KW-0812">Transmembrane</keyword>
<dbReference type="EMBL" id="CP036318">
    <property type="protein sequence ID" value="QDV58138.1"/>
    <property type="molecule type" value="Genomic_DNA"/>
</dbReference>
<dbReference type="InterPro" id="IPR009056">
    <property type="entry name" value="Cyt_c-like_dom"/>
</dbReference>
<reference evidence="7 8" key="1">
    <citation type="submission" date="2019-02" db="EMBL/GenBank/DDBJ databases">
        <title>Deep-cultivation of Planctomycetes and their phenomic and genomic characterization uncovers novel biology.</title>
        <authorList>
            <person name="Wiegand S."/>
            <person name="Jogler M."/>
            <person name="Boedeker C."/>
            <person name="Pinto D."/>
            <person name="Vollmers J."/>
            <person name="Rivas-Marin E."/>
            <person name="Kohn T."/>
            <person name="Peeters S.H."/>
            <person name="Heuer A."/>
            <person name="Rast P."/>
            <person name="Oberbeckmann S."/>
            <person name="Bunk B."/>
            <person name="Jeske O."/>
            <person name="Meyerdierks A."/>
            <person name="Storesund J.E."/>
            <person name="Kallscheuer N."/>
            <person name="Luecker S."/>
            <person name="Lage O.M."/>
            <person name="Pohl T."/>
            <person name="Merkel B.J."/>
            <person name="Hornburger P."/>
            <person name="Mueller R.-W."/>
            <person name="Bruemmer F."/>
            <person name="Labrenz M."/>
            <person name="Spormann A.M."/>
            <person name="Op den Camp H."/>
            <person name="Overmann J."/>
            <person name="Amann R."/>
            <person name="Jetten M.S.M."/>
            <person name="Mascher T."/>
            <person name="Medema M.H."/>
            <person name="Devos D.P."/>
            <person name="Kaster A.-K."/>
            <person name="Ovreas L."/>
            <person name="Rohde M."/>
            <person name="Galperin M.Y."/>
            <person name="Jogler C."/>
        </authorList>
    </citation>
    <scope>NUCLEOTIDE SEQUENCE [LARGE SCALE GENOMIC DNA]</scope>
    <source>
        <strain evidence="7 8">Mal33</strain>
    </source>
</reference>
<protein>
    <submittedName>
        <fullName evidence="7">Cytochrome c</fullName>
    </submittedName>
</protein>
<dbReference type="SUPFAM" id="SSF46626">
    <property type="entry name" value="Cytochrome c"/>
    <property type="match status" value="2"/>
</dbReference>
<evidence type="ECO:0000256" key="4">
    <source>
        <dbReference type="PROSITE-ProRule" id="PRU00433"/>
    </source>
</evidence>
<dbReference type="Pfam" id="PF13442">
    <property type="entry name" value="Cytochrome_CBB3"/>
    <property type="match status" value="1"/>
</dbReference>
<keyword evidence="1 4" id="KW-0349">Heme</keyword>
<sequence>MHDNLSKTQVGIRKVRSPIGRMQTRAGKRHGGAATIGLMRGVAFGLGSWPSLDRMKRMDAEKRRMIALGIALLALLILPGCGTEPPDFRMNRVFAHKMEIHGAELDTAIDDTQIAITQLFGTPDEPLLPAVLTENPDFQSLIQLENLQRAAGAVASDRDGTDRGLYRKHCSQCHGISGDGNGPASNLLNPYPRDFRMGVFKFKSTQYGAKPTVDDLVRTLRQGMPGTSMPSFHLYPDEDLTALAQYVIYLTLRGEVERAMYRDAANELGYGDPDQTPQDRLLAMELKESDPEAYQEQWDAIEDYVVAAASRWIDAPEQVVSIAPPPEKIPAWPLAADATADQKAEMTASIARGRALFGGKVANCAICHGADGRGDGQVNDYDDWTKEWTMRNGLDPKDPEKKQVVREYLALGAHKPRNILPRDMHAGAFRGGDQPQDIYRRIVQGIDGTPMPAINLVDQPSGSGLTTGDVWDIVHYVLSLSQTGRGEAL</sequence>
<dbReference type="InterPro" id="IPR036909">
    <property type="entry name" value="Cyt_c-like_dom_sf"/>
</dbReference>
<evidence type="ECO:0000313" key="7">
    <source>
        <dbReference type="EMBL" id="QDV58138.1"/>
    </source>
</evidence>
<name>A0A518IYJ0_9BACT</name>
<feature type="domain" description="Cytochrome c" evidence="6">
    <location>
        <begin position="147"/>
        <end position="251"/>
    </location>
</feature>
<evidence type="ECO:0000256" key="2">
    <source>
        <dbReference type="ARBA" id="ARBA00022723"/>
    </source>
</evidence>
<feature type="transmembrane region" description="Helical" evidence="5">
    <location>
        <begin position="64"/>
        <end position="80"/>
    </location>
</feature>
<dbReference type="GO" id="GO:0046872">
    <property type="term" value="F:metal ion binding"/>
    <property type="evidence" value="ECO:0007669"/>
    <property type="project" value="UniProtKB-KW"/>
</dbReference>
<keyword evidence="5" id="KW-1133">Transmembrane helix</keyword>
<feature type="domain" description="Cytochrome c" evidence="6">
    <location>
        <begin position="348"/>
        <end position="481"/>
    </location>
</feature>
<dbReference type="GO" id="GO:0020037">
    <property type="term" value="F:heme binding"/>
    <property type="evidence" value="ECO:0007669"/>
    <property type="project" value="InterPro"/>
</dbReference>
<evidence type="ECO:0000259" key="6">
    <source>
        <dbReference type="PROSITE" id="PS51007"/>
    </source>
</evidence>
<dbReference type="Gene3D" id="1.10.760.10">
    <property type="entry name" value="Cytochrome c-like domain"/>
    <property type="match status" value="2"/>
</dbReference>
<accession>A0A518IYJ0</accession>
<keyword evidence="3 4" id="KW-0408">Iron</keyword>
<evidence type="ECO:0000256" key="1">
    <source>
        <dbReference type="ARBA" id="ARBA00022617"/>
    </source>
</evidence>
<evidence type="ECO:0000313" key="8">
    <source>
        <dbReference type="Proteomes" id="UP000316770"/>
    </source>
</evidence>
<keyword evidence="8" id="KW-1185">Reference proteome</keyword>
<gene>
    <name evidence="7" type="ORF">Mal33_41550</name>
</gene>
<evidence type="ECO:0000256" key="5">
    <source>
        <dbReference type="SAM" id="Phobius"/>
    </source>
</evidence>
<keyword evidence="5" id="KW-0472">Membrane</keyword>
<dbReference type="Pfam" id="PF00034">
    <property type="entry name" value="Cytochrom_C"/>
    <property type="match status" value="1"/>
</dbReference>
<keyword evidence="2 4" id="KW-0479">Metal-binding</keyword>
<dbReference type="GO" id="GO:0009055">
    <property type="term" value="F:electron transfer activity"/>
    <property type="evidence" value="ECO:0007669"/>
    <property type="project" value="InterPro"/>
</dbReference>
<dbReference type="Proteomes" id="UP000316770">
    <property type="component" value="Chromosome"/>
</dbReference>